<dbReference type="RefSeq" id="WP_267561481.1">
    <property type="nucleotide sequence ID" value="NZ_JAPNTZ010000002.1"/>
</dbReference>
<evidence type="ECO:0000259" key="1">
    <source>
        <dbReference type="Pfam" id="PF01636"/>
    </source>
</evidence>
<proteinExistence type="predicted"/>
<sequence length="320" mass="35128">MRVVRERPEGLTDDDVVRGLADGWRLAVSELEFLPVGAGGYHWSATAGAERWFVTIDVRADLPTLRRALGTAAALRRAGLDFVLAPIPDRDGDAARPLSHQHALSVYPLVPGTAGDFGPHPAADRSAVLDLLIALHQTEPPPIAQPTDLRLPGRADLEAALNDLEGPWTSGPYAEPARQVLSRHAARITAWLQDFDNMAADVAPATDWVVTHGEPHPGNVLKTPTGLRLIDWDTTRLAPPERDLWMLTPAMIGAPPHPDDGLLAHYEHRTGRTVSRRTIAFYRLWWILADLAVYTTELRRPHTPGPDLANSLHYLTANLE</sequence>
<feature type="domain" description="Aminoglycoside phosphotransferase" evidence="1">
    <location>
        <begin position="35"/>
        <end position="270"/>
    </location>
</feature>
<gene>
    <name evidence="2" type="ORF">OWR29_05945</name>
</gene>
<evidence type="ECO:0000313" key="3">
    <source>
        <dbReference type="Proteomes" id="UP001151002"/>
    </source>
</evidence>
<dbReference type="Proteomes" id="UP001151002">
    <property type="component" value="Unassembled WGS sequence"/>
</dbReference>
<dbReference type="Pfam" id="PF01636">
    <property type="entry name" value="APH"/>
    <property type="match status" value="1"/>
</dbReference>
<comment type="caution">
    <text evidence="2">The sequence shown here is derived from an EMBL/GenBank/DDBJ whole genome shotgun (WGS) entry which is preliminary data.</text>
</comment>
<keyword evidence="3" id="KW-1185">Reference proteome</keyword>
<dbReference type="InterPro" id="IPR002575">
    <property type="entry name" value="Aminoglycoside_PTrfase"/>
</dbReference>
<reference evidence="2" key="1">
    <citation type="submission" date="2022-11" db="EMBL/GenBank/DDBJ databases">
        <authorList>
            <person name="Somphong A."/>
            <person name="Phongsopitanun W."/>
        </authorList>
    </citation>
    <scope>NUCLEOTIDE SEQUENCE</scope>
    <source>
        <strain evidence="2">Pm04-4</strain>
    </source>
</reference>
<accession>A0ABT4AVS4</accession>
<protein>
    <submittedName>
        <fullName evidence="2">Aminoglycoside phosphotransferase family protein</fullName>
    </submittedName>
</protein>
<dbReference type="SUPFAM" id="SSF56112">
    <property type="entry name" value="Protein kinase-like (PK-like)"/>
    <property type="match status" value="1"/>
</dbReference>
<organism evidence="2 3">
    <name type="scientific">Paractinoplanes pyxinae</name>
    <dbReference type="NCBI Taxonomy" id="2997416"/>
    <lineage>
        <taxon>Bacteria</taxon>
        <taxon>Bacillati</taxon>
        <taxon>Actinomycetota</taxon>
        <taxon>Actinomycetes</taxon>
        <taxon>Micromonosporales</taxon>
        <taxon>Micromonosporaceae</taxon>
        <taxon>Paractinoplanes</taxon>
    </lineage>
</organism>
<dbReference type="InterPro" id="IPR011009">
    <property type="entry name" value="Kinase-like_dom_sf"/>
</dbReference>
<dbReference type="Gene3D" id="1.20.58.840">
    <property type="match status" value="1"/>
</dbReference>
<name>A0ABT4AVS4_9ACTN</name>
<dbReference type="Gene3D" id="3.30.200.20">
    <property type="entry name" value="Phosphorylase Kinase, domain 1"/>
    <property type="match status" value="1"/>
</dbReference>
<evidence type="ECO:0000313" key="2">
    <source>
        <dbReference type="EMBL" id="MCY1137535.1"/>
    </source>
</evidence>
<dbReference type="Gene3D" id="1.10.510.10">
    <property type="entry name" value="Transferase(Phosphotransferase) domain 1"/>
    <property type="match status" value="1"/>
</dbReference>
<dbReference type="EMBL" id="JAPNTZ010000002">
    <property type="protein sequence ID" value="MCY1137535.1"/>
    <property type="molecule type" value="Genomic_DNA"/>
</dbReference>